<comment type="similarity">
    <text evidence="2">Belongs to the MSOX/MTOX family.</text>
</comment>
<dbReference type="PANTHER" id="PTHR10961">
    <property type="entry name" value="PEROXISOMAL SARCOSINE OXIDASE"/>
    <property type="match status" value="1"/>
</dbReference>
<evidence type="ECO:0000256" key="2">
    <source>
        <dbReference type="ARBA" id="ARBA00010989"/>
    </source>
</evidence>
<evidence type="ECO:0000256" key="5">
    <source>
        <dbReference type="ARBA" id="ARBA00023002"/>
    </source>
</evidence>
<reference evidence="7" key="1">
    <citation type="submission" date="2021-01" db="EMBL/GenBank/DDBJ databases">
        <title>Adiantum capillus-veneris genome.</title>
        <authorList>
            <person name="Fang Y."/>
            <person name="Liao Q."/>
        </authorList>
    </citation>
    <scope>NUCLEOTIDE SEQUENCE</scope>
    <source>
        <strain evidence="7">H3</strain>
        <tissue evidence="7">Leaf</tissue>
    </source>
</reference>
<keyword evidence="8" id="KW-1185">Reference proteome</keyword>
<dbReference type="EMBL" id="JABFUD020000001">
    <property type="protein sequence ID" value="KAI5085058.1"/>
    <property type="molecule type" value="Genomic_DNA"/>
</dbReference>
<dbReference type="InterPro" id="IPR006076">
    <property type="entry name" value="FAD-dep_OxRdtase"/>
</dbReference>
<dbReference type="GO" id="GO:0008115">
    <property type="term" value="F:sarcosine oxidase activity"/>
    <property type="evidence" value="ECO:0007669"/>
    <property type="project" value="TreeGrafter"/>
</dbReference>
<proteinExistence type="inferred from homology"/>
<dbReference type="Gene3D" id="3.50.50.60">
    <property type="entry name" value="FAD/NAD(P)-binding domain"/>
    <property type="match status" value="1"/>
</dbReference>
<accession>A0A9D4ZRI1</accession>
<dbReference type="Pfam" id="PF01266">
    <property type="entry name" value="DAO"/>
    <property type="match status" value="1"/>
</dbReference>
<evidence type="ECO:0000313" key="7">
    <source>
        <dbReference type="EMBL" id="KAI5085058.1"/>
    </source>
</evidence>
<gene>
    <name evidence="7" type="ORF">GOP47_0001227</name>
</gene>
<dbReference type="OrthoDB" id="424974at2759"/>
<protein>
    <recommendedName>
        <fullName evidence="6">FAD dependent oxidoreductase domain-containing protein</fullName>
    </recommendedName>
</protein>
<comment type="cofactor">
    <cofactor evidence="1">
        <name>FAD</name>
        <dbReference type="ChEBI" id="CHEBI:57692"/>
    </cofactor>
</comment>
<dbReference type="SUPFAM" id="SSF51905">
    <property type="entry name" value="FAD/NAD(P)-binding domain"/>
    <property type="match status" value="1"/>
</dbReference>
<dbReference type="InterPro" id="IPR045170">
    <property type="entry name" value="MTOX"/>
</dbReference>
<sequence>MCMRDSFQLSPHTRPPHVVLFLYMAPPPPAAADQEEHPAPPLPLLLPSSTSPFPVIVIGLGLVGSAAARHLSAALGSSLLAIGPPEPSISWADYNGPFASHYDQGRLARISDPDPVWAAMAARSMARYSALEQASGIRFHEAIGSLRVSPLPDGSLYQSLQVGRQQGAQQELIEDHNVLQEKFPCFRFETGDAAIMERGAAGYINPRNMVSAQLALAQKNGACIVHEGVREIVPIGYGVRIVTWKGQIFWARKALVCAGIYSKFLLPGRTRVLDLTVHARTVLLAEVGSEEAERLRTMPTFIWHLPKNPYLNWAYGCPPVKYPDGRLALKVGGTAWEAVDVGHCEADLDSWFKGGGDKAERAALEDVLLRQLMPGLQTRSLSCKPCAVSFTAHGRPYIDSVDGERPASTARVFVAAGGCGAAAKSADEIGRMAALLVLNGRWVSDMDPMMFRAVFKTKSSK</sequence>
<dbReference type="AlphaFoldDB" id="A0A9D4ZRI1"/>
<name>A0A9D4ZRI1_ADICA</name>
<dbReference type="InterPro" id="IPR036188">
    <property type="entry name" value="FAD/NAD-bd_sf"/>
</dbReference>
<evidence type="ECO:0000256" key="1">
    <source>
        <dbReference type="ARBA" id="ARBA00001974"/>
    </source>
</evidence>
<feature type="domain" description="FAD dependent oxidoreductase" evidence="6">
    <location>
        <begin position="55"/>
        <end position="434"/>
    </location>
</feature>
<comment type="caution">
    <text evidence="7">The sequence shown here is derived from an EMBL/GenBank/DDBJ whole genome shotgun (WGS) entry which is preliminary data.</text>
</comment>
<dbReference type="GO" id="GO:0050660">
    <property type="term" value="F:flavin adenine dinucleotide binding"/>
    <property type="evidence" value="ECO:0007669"/>
    <property type="project" value="InterPro"/>
</dbReference>
<keyword evidence="5" id="KW-0560">Oxidoreductase</keyword>
<keyword evidence="4" id="KW-0274">FAD</keyword>
<evidence type="ECO:0000313" key="8">
    <source>
        <dbReference type="Proteomes" id="UP000886520"/>
    </source>
</evidence>
<evidence type="ECO:0000259" key="6">
    <source>
        <dbReference type="Pfam" id="PF01266"/>
    </source>
</evidence>
<keyword evidence="3" id="KW-0285">Flavoprotein</keyword>
<organism evidence="7 8">
    <name type="scientific">Adiantum capillus-veneris</name>
    <name type="common">Maidenhair fern</name>
    <dbReference type="NCBI Taxonomy" id="13818"/>
    <lineage>
        <taxon>Eukaryota</taxon>
        <taxon>Viridiplantae</taxon>
        <taxon>Streptophyta</taxon>
        <taxon>Embryophyta</taxon>
        <taxon>Tracheophyta</taxon>
        <taxon>Polypodiopsida</taxon>
        <taxon>Polypodiidae</taxon>
        <taxon>Polypodiales</taxon>
        <taxon>Pteridineae</taxon>
        <taxon>Pteridaceae</taxon>
        <taxon>Vittarioideae</taxon>
        <taxon>Adiantum</taxon>
    </lineage>
</organism>
<dbReference type="Gene3D" id="3.30.9.10">
    <property type="entry name" value="D-Amino Acid Oxidase, subunit A, domain 2"/>
    <property type="match status" value="1"/>
</dbReference>
<evidence type="ECO:0000256" key="3">
    <source>
        <dbReference type="ARBA" id="ARBA00022630"/>
    </source>
</evidence>
<dbReference type="Proteomes" id="UP000886520">
    <property type="component" value="Chromosome 1"/>
</dbReference>
<evidence type="ECO:0000256" key="4">
    <source>
        <dbReference type="ARBA" id="ARBA00022827"/>
    </source>
</evidence>
<dbReference type="PANTHER" id="PTHR10961:SF10">
    <property type="entry name" value="FAD DEPENDENT OXIDOREDUCTASE DOMAIN-CONTAINING PROTEIN"/>
    <property type="match status" value="1"/>
</dbReference>